<sequence length="99" mass="11965">MPNIKPRFCYRCQQHGLRNPIKKHKDNCQFKTCNCFKCEIQKQANALVVAERKGREKKNEEKQKQSSDEKNEEKNQNNFTEEMSMVYFEVESDLQYFDY</sequence>
<keyword evidence="1 5" id="KW-0479">Metal-binding</keyword>
<name>A0A9J6BAU4_POLVA</name>
<dbReference type="Gene3D" id="4.10.1040.10">
    <property type="entry name" value="DM DNA-binding domain"/>
    <property type="match status" value="1"/>
</dbReference>
<evidence type="ECO:0000256" key="3">
    <source>
        <dbReference type="ARBA" id="ARBA00023125"/>
    </source>
</evidence>
<dbReference type="GO" id="GO:0043565">
    <property type="term" value="F:sequence-specific DNA binding"/>
    <property type="evidence" value="ECO:0007669"/>
    <property type="project" value="InterPro"/>
</dbReference>
<dbReference type="EMBL" id="JADBJN010000004">
    <property type="protein sequence ID" value="KAG5666948.1"/>
    <property type="molecule type" value="Genomic_DNA"/>
</dbReference>
<evidence type="ECO:0000256" key="1">
    <source>
        <dbReference type="ARBA" id="ARBA00022723"/>
    </source>
</evidence>
<comment type="subcellular location">
    <subcellularLocation>
        <location evidence="5">Nucleus</location>
    </subcellularLocation>
</comment>
<dbReference type="PROSITE" id="PS50809">
    <property type="entry name" value="DM_2"/>
    <property type="match status" value="1"/>
</dbReference>
<evidence type="ECO:0000256" key="2">
    <source>
        <dbReference type="ARBA" id="ARBA00022833"/>
    </source>
</evidence>
<keyword evidence="2 5" id="KW-0862">Zinc</keyword>
<dbReference type="PROSITE" id="PS40000">
    <property type="entry name" value="DM_1"/>
    <property type="match status" value="1"/>
</dbReference>
<organism evidence="8 9">
    <name type="scientific">Polypedilum vanderplanki</name>
    <name type="common">Sleeping chironomid midge</name>
    <dbReference type="NCBI Taxonomy" id="319348"/>
    <lineage>
        <taxon>Eukaryota</taxon>
        <taxon>Metazoa</taxon>
        <taxon>Ecdysozoa</taxon>
        <taxon>Arthropoda</taxon>
        <taxon>Hexapoda</taxon>
        <taxon>Insecta</taxon>
        <taxon>Pterygota</taxon>
        <taxon>Neoptera</taxon>
        <taxon>Endopterygota</taxon>
        <taxon>Diptera</taxon>
        <taxon>Nematocera</taxon>
        <taxon>Chironomoidea</taxon>
        <taxon>Chironomidae</taxon>
        <taxon>Chironominae</taxon>
        <taxon>Polypedilum</taxon>
        <taxon>Polypedilum</taxon>
    </lineage>
</organism>
<evidence type="ECO:0000313" key="9">
    <source>
        <dbReference type="Proteomes" id="UP001107558"/>
    </source>
</evidence>
<dbReference type="InterPro" id="IPR036407">
    <property type="entry name" value="DM_DNA-bd_sf"/>
</dbReference>
<proteinExistence type="predicted"/>
<evidence type="ECO:0000256" key="4">
    <source>
        <dbReference type="ARBA" id="ARBA00023242"/>
    </source>
</evidence>
<dbReference type="OrthoDB" id="6162476at2759"/>
<dbReference type="AlphaFoldDB" id="A0A9J6BAU4"/>
<keyword evidence="9" id="KW-1185">Reference proteome</keyword>
<evidence type="ECO:0000256" key="6">
    <source>
        <dbReference type="SAM" id="MobiDB-lite"/>
    </source>
</evidence>
<reference evidence="8" key="1">
    <citation type="submission" date="2021-03" db="EMBL/GenBank/DDBJ databases">
        <title>Chromosome level genome of the anhydrobiotic midge Polypedilum vanderplanki.</title>
        <authorList>
            <person name="Yoshida Y."/>
            <person name="Kikawada T."/>
            <person name="Gusev O."/>
        </authorList>
    </citation>
    <scope>NUCLEOTIDE SEQUENCE</scope>
    <source>
        <strain evidence="8">NIAS01</strain>
        <tissue evidence="8">Whole body or cell culture</tissue>
    </source>
</reference>
<accession>A0A9J6BAU4</accession>
<protein>
    <recommendedName>
        <fullName evidence="7">DM domain-containing protein</fullName>
    </recommendedName>
</protein>
<evidence type="ECO:0000259" key="7">
    <source>
        <dbReference type="PROSITE" id="PS50809"/>
    </source>
</evidence>
<dbReference type="GO" id="GO:0006355">
    <property type="term" value="P:regulation of DNA-templated transcription"/>
    <property type="evidence" value="ECO:0007669"/>
    <property type="project" value="InterPro"/>
</dbReference>
<keyword evidence="4 5" id="KW-0539">Nucleus</keyword>
<keyword evidence="3 5" id="KW-0238">DNA-binding</keyword>
<feature type="DNA-binding region" description="DM" evidence="5">
    <location>
        <begin position="9"/>
        <end position="53"/>
    </location>
</feature>
<dbReference type="GO" id="GO:0046872">
    <property type="term" value="F:metal ion binding"/>
    <property type="evidence" value="ECO:0007669"/>
    <property type="project" value="UniProtKB-KW"/>
</dbReference>
<feature type="region of interest" description="Disordered" evidence="6">
    <location>
        <begin position="49"/>
        <end position="78"/>
    </location>
</feature>
<dbReference type="GO" id="GO:0005634">
    <property type="term" value="C:nucleus"/>
    <property type="evidence" value="ECO:0007669"/>
    <property type="project" value="UniProtKB-SubCell"/>
</dbReference>
<dbReference type="InterPro" id="IPR001275">
    <property type="entry name" value="DM_DNA-bd"/>
</dbReference>
<dbReference type="Proteomes" id="UP001107558">
    <property type="component" value="Chromosome 4"/>
</dbReference>
<feature type="domain" description="DM" evidence="7">
    <location>
        <begin position="9"/>
        <end position="53"/>
    </location>
</feature>
<evidence type="ECO:0000313" key="8">
    <source>
        <dbReference type="EMBL" id="KAG5666948.1"/>
    </source>
</evidence>
<feature type="compositionally biased region" description="Basic and acidic residues" evidence="6">
    <location>
        <begin position="50"/>
        <end position="75"/>
    </location>
</feature>
<dbReference type="SMART" id="SM00301">
    <property type="entry name" value="DM"/>
    <property type="match status" value="1"/>
</dbReference>
<dbReference type="Pfam" id="PF00751">
    <property type="entry name" value="DM"/>
    <property type="match status" value="1"/>
</dbReference>
<dbReference type="SUPFAM" id="SSF82927">
    <property type="entry name" value="Cysteine-rich DNA binding domain, (DM domain)"/>
    <property type="match status" value="1"/>
</dbReference>
<evidence type="ECO:0000256" key="5">
    <source>
        <dbReference type="PROSITE-ProRule" id="PRU00070"/>
    </source>
</evidence>
<gene>
    <name evidence="8" type="ORF">PVAND_014953</name>
</gene>
<comment type="caution">
    <text evidence="8">The sequence shown here is derived from an EMBL/GenBank/DDBJ whole genome shotgun (WGS) entry which is preliminary data.</text>
</comment>